<dbReference type="GO" id="GO:0070403">
    <property type="term" value="F:NAD+ binding"/>
    <property type="evidence" value="ECO:0007669"/>
    <property type="project" value="InterPro"/>
</dbReference>
<dbReference type="PANTHER" id="PTHR48075">
    <property type="entry name" value="3-HYDROXYACYL-COA DEHYDROGENASE FAMILY PROTEIN"/>
    <property type="match status" value="1"/>
</dbReference>
<comment type="caution">
    <text evidence="5">The sequence shown here is derived from an EMBL/GenBank/DDBJ whole genome shotgun (WGS) entry which is preliminary data.</text>
</comment>
<keyword evidence="2" id="KW-0560">Oxidoreductase</keyword>
<evidence type="ECO:0000313" key="6">
    <source>
        <dbReference type="Proteomes" id="UP000803844"/>
    </source>
</evidence>
<evidence type="ECO:0000256" key="1">
    <source>
        <dbReference type="ARBA" id="ARBA00009463"/>
    </source>
</evidence>
<dbReference type="Gene3D" id="3.40.50.720">
    <property type="entry name" value="NAD(P)-binding Rossmann-like Domain"/>
    <property type="match status" value="1"/>
</dbReference>
<dbReference type="Pfam" id="PF02737">
    <property type="entry name" value="3HCDH_N"/>
    <property type="match status" value="1"/>
</dbReference>
<comment type="similarity">
    <text evidence="1">Belongs to the 3-hydroxyacyl-CoA dehydrogenase family.</text>
</comment>
<reference evidence="5" key="1">
    <citation type="journal article" date="2020" name="Phytopathology">
        <title>Genome sequence of the chestnut blight fungus Cryphonectria parasitica EP155: A fundamental resource for an archetypical invasive plant pathogen.</title>
        <authorList>
            <person name="Crouch J.A."/>
            <person name="Dawe A."/>
            <person name="Aerts A."/>
            <person name="Barry K."/>
            <person name="Churchill A.C.L."/>
            <person name="Grimwood J."/>
            <person name="Hillman B."/>
            <person name="Milgroom M.G."/>
            <person name="Pangilinan J."/>
            <person name="Smith M."/>
            <person name="Salamov A."/>
            <person name="Schmutz J."/>
            <person name="Yadav J."/>
            <person name="Grigoriev I.V."/>
            <person name="Nuss D."/>
        </authorList>
    </citation>
    <scope>NUCLEOTIDE SEQUENCE</scope>
    <source>
        <strain evidence="5">EP155</strain>
    </source>
</reference>
<dbReference type="AlphaFoldDB" id="A0A9P4XSJ3"/>
<evidence type="ECO:0000313" key="5">
    <source>
        <dbReference type="EMBL" id="KAF3760001.1"/>
    </source>
</evidence>
<proteinExistence type="inferred from homology"/>
<dbReference type="GO" id="GO:0050104">
    <property type="term" value="F:L-gulonate 3-dehydrogenase activity"/>
    <property type="evidence" value="ECO:0007669"/>
    <property type="project" value="TreeGrafter"/>
</dbReference>
<accession>A0A9P4XSJ3</accession>
<dbReference type="SUPFAM" id="SSF48179">
    <property type="entry name" value="6-phosphogluconate dehydrogenase C-terminal domain-like"/>
    <property type="match status" value="1"/>
</dbReference>
<dbReference type="InterPro" id="IPR006108">
    <property type="entry name" value="3HC_DH_C"/>
</dbReference>
<feature type="domain" description="3-hydroxyacyl-CoA dehydrogenase C-terminal" evidence="3">
    <location>
        <begin position="190"/>
        <end position="236"/>
    </location>
</feature>
<keyword evidence="6" id="KW-1185">Reference proteome</keyword>
<dbReference type="OrthoDB" id="2021159at2759"/>
<dbReference type="InterPro" id="IPR006176">
    <property type="entry name" value="3-OHacyl-CoA_DH_NAD-bd"/>
</dbReference>
<gene>
    <name evidence="5" type="ORF">M406DRAFT_343624</name>
</gene>
<organism evidence="5 6">
    <name type="scientific">Cryphonectria parasitica (strain ATCC 38755 / EP155)</name>
    <dbReference type="NCBI Taxonomy" id="660469"/>
    <lineage>
        <taxon>Eukaryota</taxon>
        <taxon>Fungi</taxon>
        <taxon>Dikarya</taxon>
        <taxon>Ascomycota</taxon>
        <taxon>Pezizomycotina</taxon>
        <taxon>Sordariomycetes</taxon>
        <taxon>Sordariomycetidae</taxon>
        <taxon>Diaporthales</taxon>
        <taxon>Cryphonectriaceae</taxon>
        <taxon>Cryphonectria-Endothia species complex</taxon>
        <taxon>Cryphonectria</taxon>
    </lineage>
</organism>
<dbReference type="SUPFAM" id="SSF51735">
    <property type="entry name" value="NAD(P)-binding Rossmann-fold domains"/>
    <property type="match status" value="1"/>
</dbReference>
<protein>
    <recommendedName>
        <fullName evidence="7">3-hydroxyacyl-CoA dehydrogenase</fullName>
    </recommendedName>
</protein>
<dbReference type="EMBL" id="MU032354">
    <property type="protein sequence ID" value="KAF3760001.1"/>
    <property type="molecule type" value="Genomic_DNA"/>
</dbReference>
<evidence type="ECO:0000259" key="3">
    <source>
        <dbReference type="Pfam" id="PF00725"/>
    </source>
</evidence>
<evidence type="ECO:0000256" key="2">
    <source>
        <dbReference type="ARBA" id="ARBA00023002"/>
    </source>
</evidence>
<dbReference type="Proteomes" id="UP000803844">
    <property type="component" value="Unassembled WGS sequence"/>
</dbReference>
<dbReference type="Pfam" id="PF00725">
    <property type="entry name" value="3HCDH"/>
    <property type="match status" value="1"/>
</dbReference>
<dbReference type="InterPro" id="IPR036291">
    <property type="entry name" value="NAD(P)-bd_dom_sf"/>
</dbReference>
<dbReference type="Gene3D" id="1.10.1040.10">
    <property type="entry name" value="N-(1-d-carboxylethyl)-l-norvaline Dehydrogenase, domain 2"/>
    <property type="match status" value="1"/>
</dbReference>
<evidence type="ECO:0008006" key="7">
    <source>
        <dbReference type="Google" id="ProtNLM"/>
    </source>
</evidence>
<dbReference type="RefSeq" id="XP_040770980.1">
    <property type="nucleotide sequence ID" value="XM_040921894.1"/>
</dbReference>
<name>A0A9P4XSJ3_CRYP1</name>
<feature type="domain" description="3-hydroxyacyl-CoA dehydrogenase NAD binding" evidence="4">
    <location>
        <begin position="7"/>
        <end position="185"/>
    </location>
</feature>
<dbReference type="PANTHER" id="PTHR48075:SF1">
    <property type="entry name" value="LAMBDA-CRYSTALLIN HOMOLOG"/>
    <property type="match status" value="1"/>
</dbReference>
<evidence type="ECO:0000259" key="4">
    <source>
        <dbReference type="Pfam" id="PF02737"/>
    </source>
</evidence>
<dbReference type="GeneID" id="63839023"/>
<dbReference type="InterPro" id="IPR013328">
    <property type="entry name" value="6PGD_dom2"/>
</dbReference>
<dbReference type="GO" id="GO:0006631">
    <property type="term" value="P:fatty acid metabolic process"/>
    <property type="evidence" value="ECO:0007669"/>
    <property type="project" value="InterPro"/>
</dbReference>
<sequence>MASSIKTVGVVSTGVIGSSFIALCLSHGLRVLVCSPSGSPDTETRLTQYLERTWPTLDPASLHPEASITNWKFVGRSLEGYFDQVDFIQENTPEKLDLKRAIIAELDAGARPDTIIASSSSGIPASQMITDCKNLPGRVIVGHPFNPPHLMPLVEVVPHPDSDHVIAGQAVTFYQSLGRQPVLVKKELPGFVANRLQAVLLREAISLVLDGVCSAEELDNCMTSTLAPRWSVAGPFMTNVMGGGGDKNGFKHLMSHIAPTTQVWFEDIDKKKVSLDEESIEKVDASVQEMLKDLDMESFKKQWIKSLVELHACWTPALP</sequence>
<dbReference type="InterPro" id="IPR008927">
    <property type="entry name" value="6-PGluconate_DH-like_C_sf"/>
</dbReference>